<evidence type="ECO:0000259" key="8">
    <source>
        <dbReference type="Pfam" id="PF02687"/>
    </source>
</evidence>
<evidence type="ECO:0000256" key="2">
    <source>
        <dbReference type="ARBA" id="ARBA00022475"/>
    </source>
</evidence>
<dbReference type="PANTHER" id="PTHR30572:SF4">
    <property type="entry name" value="ABC TRANSPORTER PERMEASE YTRF"/>
    <property type="match status" value="1"/>
</dbReference>
<comment type="subcellular location">
    <subcellularLocation>
        <location evidence="1">Cell membrane</location>
        <topology evidence="1">Multi-pass membrane protein</topology>
    </subcellularLocation>
</comment>
<dbReference type="RefSeq" id="WP_379706586.1">
    <property type="nucleotide sequence ID" value="NZ_JBHSCZ010000001.1"/>
</dbReference>
<gene>
    <name evidence="10" type="ORF">ACFOWM_02390</name>
</gene>
<comment type="similarity">
    <text evidence="6">Belongs to the ABC-4 integral membrane protein family.</text>
</comment>
<sequence>MAKMLNILTNSLLLTIQELKVNKTRTALSLTGVAFGIFCIIGVLATVGSLEQNIQNEVSSLGNNTIYIDKWDYSGGPDKPFWKLRARPLMKFEEQDEVKMRSELTQDVTFLMQTAGTITHRSDALQNVSVYGINHAQIAIQPITFESGRYFSETEFNNATNVAIIGYLNAENLFGNAERAMGKQVSIKGKMITIVGIIKKQGKNFIGWDYDNCIMLPYKFCKQLYDEKMTSPVLIVKGKTGVSTDALYQELRGIMRQIRRLSPREEDNFSLNSVEAFSKAISGFFVTLNVVGGFIGGISLIVGLFGIANIMFVTVKERTSIIGLKKAIGAKSSSILFEFLIEAALMCIVGGAIGLFFVWILTLILSGPLDFPVFISIPLLFATVIICIVVGILAGIIPARQAAKMDPVKAIRS</sequence>
<organism evidence="10 11">
    <name type="scientific">Ferruginibacter yonginensis</name>
    <dbReference type="NCBI Taxonomy" id="1310416"/>
    <lineage>
        <taxon>Bacteria</taxon>
        <taxon>Pseudomonadati</taxon>
        <taxon>Bacteroidota</taxon>
        <taxon>Chitinophagia</taxon>
        <taxon>Chitinophagales</taxon>
        <taxon>Chitinophagaceae</taxon>
        <taxon>Ferruginibacter</taxon>
    </lineage>
</organism>
<dbReference type="EMBL" id="JBHSCZ010000001">
    <property type="protein sequence ID" value="MFC4261715.1"/>
    <property type="molecule type" value="Genomic_DNA"/>
</dbReference>
<feature type="transmembrane region" description="Helical" evidence="7">
    <location>
        <begin position="27"/>
        <end position="50"/>
    </location>
</feature>
<feature type="domain" description="ABC3 transporter permease C-terminal" evidence="8">
    <location>
        <begin position="294"/>
        <end position="407"/>
    </location>
</feature>
<keyword evidence="11" id="KW-1185">Reference proteome</keyword>
<proteinExistence type="inferred from homology"/>
<evidence type="ECO:0000256" key="1">
    <source>
        <dbReference type="ARBA" id="ARBA00004651"/>
    </source>
</evidence>
<dbReference type="Pfam" id="PF12704">
    <property type="entry name" value="MacB_PCD"/>
    <property type="match status" value="1"/>
</dbReference>
<keyword evidence="5 7" id="KW-0472">Membrane</keyword>
<keyword evidence="3 7" id="KW-0812">Transmembrane</keyword>
<dbReference type="Pfam" id="PF02687">
    <property type="entry name" value="FtsX"/>
    <property type="match status" value="1"/>
</dbReference>
<evidence type="ECO:0000256" key="6">
    <source>
        <dbReference type="ARBA" id="ARBA00038076"/>
    </source>
</evidence>
<evidence type="ECO:0000256" key="7">
    <source>
        <dbReference type="SAM" id="Phobius"/>
    </source>
</evidence>
<feature type="transmembrane region" description="Helical" evidence="7">
    <location>
        <begin position="335"/>
        <end position="361"/>
    </location>
</feature>
<dbReference type="Proteomes" id="UP001595907">
    <property type="component" value="Unassembled WGS sequence"/>
</dbReference>
<evidence type="ECO:0000256" key="4">
    <source>
        <dbReference type="ARBA" id="ARBA00022989"/>
    </source>
</evidence>
<protein>
    <submittedName>
        <fullName evidence="10">ABC transporter permease</fullName>
    </submittedName>
</protein>
<evidence type="ECO:0000256" key="3">
    <source>
        <dbReference type="ARBA" id="ARBA00022692"/>
    </source>
</evidence>
<comment type="caution">
    <text evidence="10">The sequence shown here is derived from an EMBL/GenBank/DDBJ whole genome shotgun (WGS) entry which is preliminary data.</text>
</comment>
<dbReference type="PANTHER" id="PTHR30572">
    <property type="entry name" value="MEMBRANE COMPONENT OF TRANSPORTER-RELATED"/>
    <property type="match status" value="1"/>
</dbReference>
<name>A0ABV8QPY8_9BACT</name>
<evidence type="ECO:0000313" key="11">
    <source>
        <dbReference type="Proteomes" id="UP001595907"/>
    </source>
</evidence>
<feature type="transmembrane region" description="Helical" evidence="7">
    <location>
        <begin position="290"/>
        <end position="315"/>
    </location>
</feature>
<evidence type="ECO:0000256" key="5">
    <source>
        <dbReference type="ARBA" id="ARBA00023136"/>
    </source>
</evidence>
<feature type="transmembrane region" description="Helical" evidence="7">
    <location>
        <begin position="373"/>
        <end position="397"/>
    </location>
</feature>
<evidence type="ECO:0000313" key="10">
    <source>
        <dbReference type="EMBL" id="MFC4261715.1"/>
    </source>
</evidence>
<evidence type="ECO:0000259" key="9">
    <source>
        <dbReference type="Pfam" id="PF12704"/>
    </source>
</evidence>
<accession>A0ABV8QPY8</accession>
<feature type="domain" description="MacB-like periplasmic core" evidence="9">
    <location>
        <begin position="26"/>
        <end position="252"/>
    </location>
</feature>
<keyword evidence="2" id="KW-1003">Cell membrane</keyword>
<reference evidence="11" key="1">
    <citation type="journal article" date="2019" name="Int. J. Syst. Evol. Microbiol.">
        <title>The Global Catalogue of Microorganisms (GCM) 10K type strain sequencing project: providing services to taxonomists for standard genome sequencing and annotation.</title>
        <authorList>
            <consortium name="The Broad Institute Genomics Platform"/>
            <consortium name="The Broad Institute Genome Sequencing Center for Infectious Disease"/>
            <person name="Wu L."/>
            <person name="Ma J."/>
        </authorList>
    </citation>
    <scope>NUCLEOTIDE SEQUENCE [LARGE SCALE GENOMIC DNA]</scope>
    <source>
        <strain evidence="11">CECT 8289</strain>
    </source>
</reference>
<dbReference type="InterPro" id="IPR025857">
    <property type="entry name" value="MacB_PCD"/>
</dbReference>
<dbReference type="InterPro" id="IPR003838">
    <property type="entry name" value="ABC3_permease_C"/>
</dbReference>
<keyword evidence="4 7" id="KW-1133">Transmembrane helix</keyword>
<dbReference type="InterPro" id="IPR050250">
    <property type="entry name" value="Macrolide_Exporter_MacB"/>
</dbReference>